<proteinExistence type="predicted"/>
<dbReference type="KEGG" id="puo:RZN69_10570"/>
<dbReference type="EMBL" id="CP136920">
    <property type="protein sequence ID" value="WOO43531.1"/>
    <property type="molecule type" value="Genomic_DNA"/>
</dbReference>
<gene>
    <name evidence="3" type="ORF">RZN69_10570</name>
</gene>
<feature type="chain" id="PRO_5042839438" description="Ice-binding protein C-terminal domain-containing protein" evidence="1">
    <location>
        <begin position="22"/>
        <end position="265"/>
    </location>
</feature>
<feature type="domain" description="Ice-binding protein C-terminal" evidence="2">
    <location>
        <begin position="233"/>
        <end position="259"/>
    </location>
</feature>
<evidence type="ECO:0000313" key="3">
    <source>
        <dbReference type="EMBL" id="WOO43531.1"/>
    </source>
</evidence>
<accession>A0AAQ3QVM2</accession>
<sequence length="265" mass="28605">MASKKVTSSTLSLIMAGSAHATIQYTKAPANYLVGFAGDDPIDIVWDVDNNGHGDFRLMATTKILEGSFMTLQMGNYGTIDNSNAFILGTGEFKKVFNLPNGQVIGPSPMITVQTTISFEDSPSVLTYRAKWPSAGSLSSRIIFSNDWGLATEDNDSNALLSNFPGNPIDGKEIYFNIGFRFIGSDNQTHYGWASLSMTGEYGNSDDSDNDARTTILSWAYEDEANTPITVGQVPEPSAIACGLGALALGAAGLRSWRRSRKNRM</sequence>
<organism evidence="3 4">
    <name type="scientific">Rubellicoccus peritrichatus</name>
    <dbReference type="NCBI Taxonomy" id="3080537"/>
    <lineage>
        <taxon>Bacteria</taxon>
        <taxon>Pseudomonadati</taxon>
        <taxon>Verrucomicrobiota</taxon>
        <taxon>Opitutia</taxon>
        <taxon>Puniceicoccales</taxon>
        <taxon>Cerasicoccaceae</taxon>
        <taxon>Rubellicoccus</taxon>
    </lineage>
</organism>
<evidence type="ECO:0000259" key="2">
    <source>
        <dbReference type="Pfam" id="PF07589"/>
    </source>
</evidence>
<name>A0AAQ3QVM2_9BACT</name>
<evidence type="ECO:0000313" key="4">
    <source>
        <dbReference type="Proteomes" id="UP001304300"/>
    </source>
</evidence>
<evidence type="ECO:0000256" key="1">
    <source>
        <dbReference type="SAM" id="SignalP"/>
    </source>
</evidence>
<dbReference type="RefSeq" id="WP_317836090.1">
    <property type="nucleotide sequence ID" value="NZ_CP136920.1"/>
</dbReference>
<protein>
    <recommendedName>
        <fullName evidence="2">Ice-binding protein C-terminal domain-containing protein</fullName>
    </recommendedName>
</protein>
<keyword evidence="1" id="KW-0732">Signal</keyword>
<feature type="signal peptide" evidence="1">
    <location>
        <begin position="1"/>
        <end position="21"/>
    </location>
</feature>
<keyword evidence="4" id="KW-1185">Reference proteome</keyword>
<dbReference type="AlphaFoldDB" id="A0AAQ3QVM2"/>
<dbReference type="Pfam" id="PF07589">
    <property type="entry name" value="PEP-CTERM"/>
    <property type="match status" value="1"/>
</dbReference>
<reference evidence="3 4" key="1">
    <citation type="submission" date="2023-10" db="EMBL/GenBank/DDBJ databases">
        <title>Rubellicoccus peritrichatus gen. nov., sp. nov., isolated from an algae of coral reef tank.</title>
        <authorList>
            <person name="Luo J."/>
        </authorList>
    </citation>
    <scope>NUCLEOTIDE SEQUENCE [LARGE SCALE GENOMIC DNA]</scope>
    <source>
        <strain evidence="3 4">CR14</strain>
    </source>
</reference>
<dbReference type="InterPro" id="IPR013424">
    <property type="entry name" value="Ice-binding_C"/>
</dbReference>
<dbReference type="Proteomes" id="UP001304300">
    <property type="component" value="Chromosome"/>
</dbReference>